<keyword evidence="1" id="KW-1133">Transmembrane helix</keyword>
<gene>
    <name evidence="3" type="ORF">SAMN02746066_03585</name>
</gene>
<dbReference type="Gene3D" id="2.160.20.120">
    <property type="match status" value="1"/>
</dbReference>
<evidence type="ECO:0000259" key="2">
    <source>
        <dbReference type="Pfam" id="PF13349"/>
    </source>
</evidence>
<keyword evidence="4" id="KW-1185">Reference proteome</keyword>
<evidence type="ECO:0000313" key="3">
    <source>
        <dbReference type="EMBL" id="SHM85088.1"/>
    </source>
</evidence>
<dbReference type="Pfam" id="PF13349">
    <property type="entry name" value="DUF4097"/>
    <property type="match status" value="1"/>
</dbReference>
<dbReference type="OrthoDB" id="1654962at2"/>
<dbReference type="EMBL" id="FRCP01000019">
    <property type="protein sequence ID" value="SHM85088.1"/>
    <property type="molecule type" value="Genomic_DNA"/>
</dbReference>
<organism evidence="3 4">
    <name type="scientific">Anaerosporobacter mobilis DSM 15930</name>
    <dbReference type="NCBI Taxonomy" id="1120996"/>
    <lineage>
        <taxon>Bacteria</taxon>
        <taxon>Bacillati</taxon>
        <taxon>Bacillota</taxon>
        <taxon>Clostridia</taxon>
        <taxon>Lachnospirales</taxon>
        <taxon>Lachnospiraceae</taxon>
        <taxon>Anaerosporobacter</taxon>
    </lineage>
</organism>
<reference evidence="3 4" key="1">
    <citation type="submission" date="2016-11" db="EMBL/GenBank/DDBJ databases">
        <authorList>
            <person name="Jaros S."/>
            <person name="Januszkiewicz K."/>
            <person name="Wedrychowicz H."/>
        </authorList>
    </citation>
    <scope>NUCLEOTIDE SEQUENCE [LARGE SCALE GENOMIC DNA]</scope>
    <source>
        <strain evidence="3 4">DSM 15930</strain>
    </source>
</reference>
<feature type="domain" description="DUF4097" evidence="2">
    <location>
        <begin position="53"/>
        <end position="251"/>
    </location>
</feature>
<dbReference type="STRING" id="1120996.SAMN02746066_03585"/>
<sequence>MSLFTKNCLRISGIAIVLGVVLVCIALVSGVGINGSNRKDYVLDFNSEYNEEITSIKIDLNIANVKIKRGNTFAIDAKNMNKKTFNSFVDNNVWTIKDDENDGFRIFGHVVPFFNNDITDAKYQVTIYIPDSFEPENLEITIGAGRAELCDMETDTVDFEIGAGELVANKLVVNKESSLEVGAGKIAIKDLTAKDVSLDCGVGEIDIKGDIRGNSSANCGMGHISIKLNEPESRYDFGLSCGLGNININGDNYSFTSDSNRYGNDAEYEFDIECGVGSVEVSNE</sequence>
<name>A0A1M7M337_9FIRM</name>
<keyword evidence="1" id="KW-0472">Membrane</keyword>
<evidence type="ECO:0000313" key="4">
    <source>
        <dbReference type="Proteomes" id="UP000184038"/>
    </source>
</evidence>
<accession>A0A1M7M337</accession>
<dbReference type="AlphaFoldDB" id="A0A1M7M337"/>
<feature type="transmembrane region" description="Helical" evidence="1">
    <location>
        <begin position="12"/>
        <end position="33"/>
    </location>
</feature>
<protein>
    <submittedName>
        <fullName evidence="3">Putative adhesin</fullName>
    </submittedName>
</protein>
<evidence type="ECO:0000256" key="1">
    <source>
        <dbReference type="SAM" id="Phobius"/>
    </source>
</evidence>
<dbReference type="RefSeq" id="WP_073289803.1">
    <property type="nucleotide sequence ID" value="NZ_FRCP01000019.1"/>
</dbReference>
<dbReference type="InterPro" id="IPR025164">
    <property type="entry name" value="Toastrack_DUF4097"/>
</dbReference>
<keyword evidence="1" id="KW-0812">Transmembrane</keyword>
<dbReference type="Proteomes" id="UP000184038">
    <property type="component" value="Unassembled WGS sequence"/>
</dbReference>
<proteinExistence type="predicted"/>